<evidence type="ECO:0000313" key="4">
    <source>
        <dbReference type="Proteomes" id="UP001501666"/>
    </source>
</evidence>
<evidence type="ECO:0000259" key="2">
    <source>
        <dbReference type="Pfam" id="PF17940"/>
    </source>
</evidence>
<name>A0ABN3SWW2_9ACTN</name>
<dbReference type="RefSeq" id="WP_346153324.1">
    <property type="nucleotide sequence ID" value="NZ_BAAATE010000028.1"/>
</dbReference>
<dbReference type="Pfam" id="PF17940">
    <property type="entry name" value="TetR_C_31"/>
    <property type="match status" value="1"/>
</dbReference>
<feature type="compositionally biased region" description="Low complexity" evidence="1">
    <location>
        <begin position="88"/>
        <end position="116"/>
    </location>
</feature>
<evidence type="ECO:0000313" key="3">
    <source>
        <dbReference type="EMBL" id="GAA2687375.1"/>
    </source>
</evidence>
<dbReference type="EMBL" id="BAAATE010000028">
    <property type="protein sequence ID" value="GAA2687375.1"/>
    <property type="molecule type" value="Genomic_DNA"/>
</dbReference>
<gene>
    <name evidence="3" type="ORF">GCM10010412_075410</name>
</gene>
<feature type="compositionally biased region" description="Gly residues" evidence="1">
    <location>
        <begin position="117"/>
        <end position="134"/>
    </location>
</feature>
<accession>A0ABN3SWW2</accession>
<sequence length="260" mass="26510">MKRSETVAEAAITLLAERGMRGLTHRAVDELAGLPSGSTSNLARTRAALLELTLLRLTELEEYAFAPAIEAGGFPASGATVETDGPRRAGATPAADASPPAKAAERAGGLPPAGAAEGAGGRPSAGAAEGGGGGFSPAEAAQGVGGVRAMGLGELVGLMAEVLVVQLSDRRRTLARYELALEATRRPELREIYDRVGARFREPAVALLAAAGSQDPVRHGRQLVAYGEGIMFDAIAGAGVTPSIEDLTAGLTEFLSGMLR</sequence>
<feature type="region of interest" description="Disordered" evidence="1">
    <location>
        <begin position="75"/>
        <end position="134"/>
    </location>
</feature>
<keyword evidence="4" id="KW-1185">Reference proteome</keyword>
<evidence type="ECO:0000256" key="1">
    <source>
        <dbReference type="SAM" id="MobiDB-lite"/>
    </source>
</evidence>
<reference evidence="3 4" key="1">
    <citation type="journal article" date="2019" name="Int. J. Syst. Evol. Microbiol.">
        <title>The Global Catalogue of Microorganisms (GCM) 10K type strain sequencing project: providing services to taxonomists for standard genome sequencing and annotation.</title>
        <authorList>
            <consortium name="The Broad Institute Genomics Platform"/>
            <consortium name="The Broad Institute Genome Sequencing Center for Infectious Disease"/>
            <person name="Wu L."/>
            <person name="Ma J."/>
        </authorList>
    </citation>
    <scope>NUCLEOTIDE SEQUENCE [LARGE SCALE GENOMIC DNA]</scope>
    <source>
        <strain evidence="3 4">JCM 6835</strain>
    </source>
</reference>
<dbReference type="Gene3D" id="1.10.357.10">
    <property type="entry name" value="Tetracycline Repressor, domain 2"/>
    <property type="match status" value="2"/>
</dbReference>
<dbReference type="InterPro" id="IPR009057">
    <property type="entry name" value="Homeodomain-like_sf"/>
</dbReference>
<dbReference type="InterPro" id="IPR041583">
    <property type="entry name" value="TetR_C_31"/>
</dbReference>
<comment type="caution">
    <text evidence="3">The sequence shown here is derived from an EMBL/GenBank/DDBJ whole genome shotgun (WGS) entry which is preliminary data.</text>
</comment>
<dbReference type="Proteomes" id="UP001501666">
    <property type="component" value="Unassembled WGS sequence"/>
</dbReference>
<proteinExistence type="predicted"/>
<dbReference type="SUPFAM" id="SSF48498">
    <property type="entry name" value="Tetracyclin repressor-like, C-terminal domain"/>
    <property type="match status" value="1"/>
</dbReference>
<protein>
    <recommendedName>
        <fullName evidence="2">Tetracyclin repressor-like C-terminal group 31 domain-containing protein</fullName>
    </recommendedName>
</protein>
<feature type="domain" description="Tetracyclin repressor-like C-terminal group 31" evidence="2">
    <location>
        <begin position="153"/>
        <end position="256"/>
    </location>
</feature>
<organism evidence="3 4">
    <name type="scientific">Nonomuraea recticatena</name>
    <dbReference type="NCBI Taxonomy" id="46178"/>
    <lineage>
        <taxon>Bacteria</taxon>
        <taxon>Bacillati</taxon>
        <taxon>Actinomycetota</taxon>
        <taxon>Actinomycetes</taxon>
        <taxon>Streptosporangiales</taxon>
        <taxon>Streptosporangiaceae</taxon>
        <taxon>Nonomuraea</taxon>
    </lineage>
</organism>
<dbReference type="SUPFAM" id="SSF46689">
    <property type="entry name" value="Homeodomain-like"/>
    <property type="match status" value="1"/>
</dbReference>
<dbReference type="InterPro" id="IPR036271">
    <property type="entry name" value="Tet_transcr_reg_TetR-rel_C_sf"/>
</dbReference>